<dbReference type="Proteomes" id="UP001199322">
    <property type="component" value="Unassembled WGS sequence"/>
</dbReference>
<accession>A0AAW4QD37</accession>
<dbReference type="SUPFAM" id="SSF109604">
    <property type="entry name" value="HD-domain/PDEase-like"/>
    <property type="match status" value="1"/>
</dbReference>
<proteinExistence type="predicted"/>
<protein>
    <submittedName>
        <fullName evidence="1">Phosphohydrolase</fullName>
    </submittedName>
</protein>
<reference evidence="1" key="1">
    <citation type="submission" date="2018-06" db="EMBL/GenBank/DDBJ databases">
        <authorList>
            <person name="O'Rourke A."/>
        </authorList>
    </citation>
    <scope>NUCLEOTIDE SEQUENCE</scope>
    <source>
        <strain evidence="1">132550021-3</strain>
    </source>
</reference>
<organism evidence="1 2">
    <name type="scientific">Ralstonia pickettii</name>
    <name type="common">Burkholderia pickettii</name>
    <dbReference type="NCBI Taxonomy" id="329"/>
    <lineage>
        <taxon>Bacteria</taxon>
        <taxon>Pseudomonadati</taxon>
        <taxon>Pseudomonadota</taxon>
        <taxon>Betaproteobacteria</taxon>
        <taxon>Burkholderiales</taxon>
        <taxon>Burkholderiaceae</taxon>
        <taxon>Ralstonia</taxon>
    </lineage>
</organism>
<dbReference type="Gene3D" id="1.10.3210.10">
    <property type="entry name" value="Hypothetical protein af1432"/>
    <property type="match status" value="1"/>
</dbReference>
<comment type="caution">
    <text evidence="1">The sequence shown here is derived from an EMBL/GenBank/DDBJ whole genome shotgun (WGS) entry which is preliminary data.</text>
</comment>
<evidence type="ECO:0000313" key="1">
    <source>
        <dbReference type="EMBL" id="MBX3892809.1"/>
    </source>
</evidence>
<dbReference type="AlphaFoldDB" id="A0AAW4QD37"/>
<dbReference type="RefSeq" id="WP_028229008.1">
    <property type="nucleotide sequence ID" value="NZ_QGAQ01000026.1"/>
</dbReference>
<sequence>MSGEGGKPRAWTRLPSGGRLDLINPDPQAWTDTDLAIRLSRTYRWGGESSWTHPLSVAQHSLTVLALRRQMTAEALDMDASLLELLHDAEEGFLGFDCISPLKAVLGDPFRAVGDRLARAIFARYSLVPWSGEAYPLHKRADAIAAASEALRCAGWTLAEIRNELGITHPILSVDPLASIYDCAPWEPWPAELAAERFHTELTALVAARKTTALVTIFVPQ</sequence>
<gene>
    <name evidence="1" type="ORF">DEE74_23355</name>
</gene>
<name>A0AAW4QD37_RALPI</name>
<dbReference type="EMBL" id="QGBI01000029">
    <property type="protein sequence ID" value="MBX3892809.1"/>
    <property type="molecule type" value="Genomic_DNA"/>
</dbReference>
<evidence type="ECO:0000313" key="2">
    <source>
        <dbReference type="Proteomes" id="UP001199322"/>
    </source>
</evidence>